<dbReference type="Proteomes" id="UP000077069">
    <property type="component" value="Unassembled WGS sequence"/>
</dbReference>
<proteinExistence type="predicted"/>
<organism evidence="1 2">
    <name type="scientific">Paraphaeosphaeria sporulosa</name>
    <dbReference type="NCBI Taxonomy" id="1460663"/>
    <lineage>
        <taxon>Eukaryota</taxon>
        <taxon>Fungi</taxon>
        <taxon>Dikarya</taxon>
        <taxon>Ascomycota</taxon>
        <taxon>Pezizomycotina</taxon>
        <taxon>Dothideomycetes</taxon>
        <taxon>Pleosporomycetidae</taxon>
        <taxon>Pleosporales</taxon>
        <taxon>Massarineae</taxon>
        <taxon>Didymosphaeriaceae</taxon>
        <taxon>Paraphaeosphaeria</taxon>
    </lineage>
</organism>
<name>A0A177CBB2_9PLEO</name>
<dbReference type="InParanoid" id="A0A177CBB2"/>
<dbReference type="EMBL" id="KV441554">
    <property type="protein sequence ID" value="OAG04067.1"/>
    <property type="molecule type" value="Genomic_DNA"/>
</dbReference>
<evidence type="ECO:0000313" key="1">
    <source>
        <dbReference type="EMBL" id="OAG04067.1"/>
    </source>
</evidence>
<evidence type="ECO:0000313" key="2">
    <source>
        <dbReference type="Proteomes" id="UP000077069"/>
    </source>
</evidence>
<sequence length="185" mass="20814">MAMAAALLYTHRSLQAKIYGLGRVLPRTWSDRVASRGGGQFRRGWVCVSVSLTWPHRRNPAAPTGHDNNVTLPRCFEMLCRVLESAGQHSSMSKTLHAGRLEHSTCGPDVLVHATDAILLRLFLSVFPICILHLAKNSCLKDLPTYRIHHSIRAKELGPRMTQYGNRRELHANRFGRTQSRVRLG</sequence>
<reference evidence="1 2" key="1">
    <citation type="submission" date="2016-05" db="EMBL/GenBank/DDBJ databases">
        <title>Comparative analysis of secretome profiles of manganese(II)-oxidizing ascomycete fungi.</title>
        <authorList>
            <consortium name="DOE Joint Genome Institute"/>
            <person name="Zeiner C.A."/>
            <person name="Purvine S.O."/>
            <person name="Zink E.M."/>
            <person name="Wu S."/>
            <person name="Pasa-Tolic L."/>
            <person name="Chaput D.L."/>
            <person name="Haridas S."/>
            <person name="Grigoriev I.V."/>
            <person name="Santelli C.M."/>
            <person name="Hansel C.M."/>
        </authorList>
    </citation>
    <scope>NUCLEOTIDE SEQUENCE [LARGE SCALE GENOMIC DNA]</scope>
    <source>
        <strain evidence="1 2">AP3s5-JAC2a</strain>
    </source>
</reference>
<accession>A0A177CBB2</accession>
<dbReference type="GeneID" id="28771275"/>
<protein>
    <submittedName>
        <fullName evidence="1">Uncharacterized protein</fullName>
    </submittedName>
</protein>
<dbReference type="RefSeq" id="XP_018034432.1">
    <property type="nucleotide sequence ID" value="XM_018187789.1"/>
</dbReference>
<dbReference type="AlphaFoldDB" id="A0A177CBB2"/>
<keyword evidence="2" id="KW-1185">Reference proteome</keyword>
<gene>
    <name evidence="1" type="ORF">CC84DRAFT_886264</name>
</gene>